<evidence type="ECO:0000256" key="23">
    <source>
        <dbReference type="ARBA" id="ARBA00023242"/>
    </source>
</evidence>
<dbReference type="Proteomes" id="UP001314229">
    <property type="component" value="Unassembled WGS sequence"/>
</dbReference>
<dbReference type="GO" id="GO:0005509">
    <property type="term" value="F:calcium ion binding"/>
    <property type="evidence" value="ECO:0007669"/>
    <property type="project" value="InterPro"/>
</dbReference>
<feature type="domain" description="Reverse transcriptase" evidence="27">
    <location>
        <begin position="469"/>
        <end position="736"/>
    </location>
</feature>
<keyword evidence="17" id="KW-0269">Exonuclease</keyword>
<evidence type="ECO:0000256" key="1">
    <source>
        <dbReference type="ARBA" id="ARBA00001663"/>
    </source>
</evidence>
<dbReference type="SMART" id="SM00181">
    <property type="entry name" value="EGF"/>
    <property type="match status" value="3"/>
</dbReference>
<dbReference type="GO" id="GO:0005634">
    <property type="term" value="C:nucleus"/>
    <property type="evidence" value="ECO:0007669"/>
    <property type="project" value="UniProtKB-SubCell"/>
</dbReference>
<dbReference type="InterPro" id="IPR000152">
    <property type="entry name" value="EGF-type_Asp/Asn_hydroxyl_site"/>
</dbReference>
<dbReference type="SMART" id="SM00082">
    <property type="entry name" value="LRRCT"/>
    <property type="match status" value="4"/>
</dbReference>
<keyword evidence="11" id="KW-0433">Leucine-rich repeat</keyword>
<evidence type="ECO:0000256" key="4">
    <source>
        <dbReference type="ARBA" id="ARBA00004496"/>
    </source>
</evidence>
<dbReference type="InterPro" id="IPR000742">
    <property type="entry name" value="EGF"/>
</dbReference>
<dbReference type="PANTHER" id="PTHR24369:SF196">
    <property type="entry name" value="RETICULON 4 RECEPTOR LIKE 1"/>
    <property type="match status" value="1"/>
</dbReference>
<dbReference type="GO" id="GO:0004535">
    <property type="term" value="F:poly(A)-specific ribonuclease activity"/>
    <property type="evidence" value="ECO:0007669"/>
    <property type="project" value="UniProtKB-EC"/>
</dbReference>
<dbReference type="InterPro" id="IPR018097">
    <property type="entry name" value="EGF_Ca-bd_CS"/>
</dbReference>
<dbReference type="FunFam" id="3.80.10.10:FF:000039">
    <property type="entry name" value="slit homolog 2 protein isoform X2"/>
    <property type="match status" value="1"/>
</dbReference>
<dbReference type="Pfam" id="PF00008">
    <property type="entry name" value="EGF"/>
    <property type="match status" value="2"/>
</dbReference>
<evidence type="ECO:0000256" key="2">
    <source>
        <dbReference type="ARBA" id="ARBA00001946"/>
    </source>
</evidence>
<keyword evidence="18" id="KW-0460">Magnesium</keyword>
<dbReference type="FunFam" id="3.80.10.10:FF:000004">
    <property type="entry name" value="Slit guidance ligand 2"/>
    <property type="match status" value="1"/>
</dbReference>
<evidence type="ECO:0000256" key="10">
    <source>
        <dbReference type="ARBA" id="ARBA00022536"/>
    </source>
</evidence>
<evidence type="ECO:0000256" key="13">
    <source>
        <dbReference type="ARBA" id="ARBA00022723"/>
    </source>
</evidence>
<dbReference type="PROSITE" id="PS51450">
    <property type="entry name" value="LRR"/>
    <property type="match status" value="2"/>
</dbReference>
<evidence type="ECO:0000259" key="26">
    <source>
        <dbReference type="PROSITE" id="PS50026"/>
    </source>
</evidence>
<dbReference type="FunFam" id="3.80.10.10:FF:000032">
    <property type="entry name" value="Slit homolog 2 (Drosophila)"/>
    <property type="match status" value="1"/>
</dbReference>
<keyword evidence="9" id="KW-0964">Secreted</keyword>
<gene>
    <name evidence="28" type="ORF">FSCOSCO3_A005886</name>
</gene>
<evidence type="ECO:0000256" key="20">
    <source>
        <dbReference type="ARBA" id="ARBA00023157"/>
    </source>
</evidence>
<dbReference type="GO" id="GO:0007399">
    <property type="term" value="P:nervous system development"/>
    <property type="evidence" value="ECO:0007669"/>
    <property type="project" value="UniProtKB-ARBA"/>
</dbReference>
<dbReference type="InterPro" id="IPR043502">
    <property type="entry name" value="DNA/RNA_pol_sf"/>
</dbReference>
<evidence type="ECO:0000256" key="21">
    <source>
        <dbReference type="ARBA" id="ARBA00023163"/>
    </source>
</evidence>
<dbReference type="InterPro" id="IPR000372">
    <property type="entry name" value="LRRNT"/>
</dbReference>
<evidence type="ECO:0000256" key="9">
    <source>
        <dbReference type="ARBA" id="ARBA00022525"/>
    </source>
</evidence>
<dbReference type="PROSITE" id="PS01187">
    <property type="entry name" value="EGF_CA"/>
    <property type="match status" value="1"/>
</dbReference>
<comment type="catalytic activity">
    <reaction evidence="1">
        <text>Exonucleolytic cleavage of poly(A) to 5'-AMP.</text>
        <dbReference type="EC" id="3.1.13.4"/>
    </reaction>
</comment>
<dbReference type="FunFam" id="2.10.25.10:FF:000054">
    <property type="entry name" value="Slit guidance ligand 2"/>
    <property type="match status" value="1"/>
</dbReference>
<evidence type="ECO:0000259" key="27">
    <source>
        <dbReference type="PROSITE" id="PS50878"/>
    </source>
</evidence>
<dbReference type="SMART" id="SM00369">
    <property type="entry name" value="LRR_TYP"/>
    <property type="match status" value="18"/>
</dbReference>
<keyword evidence="10 24" id="KW-0245">EGF-like domain</keyword>
<dbReference type="InterPro" id="IPR050541">
    <property type="entry name" value="LRR_TM_domain-containing"/>
</dbReference>
<evidence type="ECO:0000256" key="11">
    <source>
        <dbReference type="ARBA" id="ARBA00022614"/>
    </source>
</evidence>
<dbReference type="InterPro" id="IPR003591">
    <property type="entry name" value="Leu-rich_rpt_typical-subtyp"/>
</dbReference>
<keyword evidence="23" id="KW-0539">Nucleus</keyword>
<evidence type="ECO:0000256" key="12">
    <source>
        <dbReference type="ARBA" id="ARBA00022722"/>
    </source>
</evidence>
<dbReference type="Pfam" id="PF00078">
    <property type="entry name" value="RVT_1"/>
    <property type="match status" value="1"/>
</dbReference>
<comment type="subcellular location">
    <subcellularLocation>
        <location evidence="4">Cytoplasm</location>
    </subcellularLocation>
    <subcellularLocation>
        <location evidence="3">Nucleus</location>
    </subcellularLocation>
    <subcellularLocation>
        <location evidence="5">Secreted</location>
    </subcellularLocation>
</comment>
<feature type="domain" description="EGF-like" evidence="26">
    <location>
        <begin position="1746"/>
        <end position="1785"/>
    </location>
</feature>
<evidence type="ECO:0000256" key="16">
    <source>
        <dbReference type="ARBA" id="ARBA00022801"/>
    </source>
</evidence>
<evidence type="ECO:0000256" key="18">
    <source>
        <dbReference type="ARBA" id="ARBA00022842"/>
    </source>
</evidence>
<sequence>MKNKVIPNPILPAEGVRRSNAADGGACPPSGGHHDDRTSNPGKPGRVLSDYSTLPNSLMRCRRPFVMGTFNACTVREEARLVELAHCAEERGVEILGGPGRNRRRGANAGFSGSCTTNVAPTEETEKFFEDLAKAVRGVPAHNFLVILGDFNARLGPEDTPFPYHDSTNRNGAYLTTLLTEHELLAANTLFQKRQGKRWTFQDRATRMVRQLDYILVRRKWRNSILNAEPYSSFSSVGSDHRVVCMRVRLSLRVPKPSPKIRHDWKAFSNDPGLQTRYTEEVRNRFQQLDKGAEPSSEYMRFAAANEEATRMCVPVLDRARTSLRSKHPEVVAARGSLEEARLNFEREPTQQRSGELRDAKQLLFSTYDNIKGEELMEKVRKVQAAQSEKQYGEAWRVINERTGRKRTKEGQVEGHSPEERMPTWFNHFRSLLGSTADGAGEEIPPVLQNLDIDDGPFTVTDLARAKSHTLLQNKLPEVWSLSNIIPVPKSGDLSKPDNYRGISLTCITAKIYNRMILNRIRSAIDPHLRESQNGFREGRSTTAQILALRRMIEEVKKDNLTAVLCFIDFKKAFDSIHRGTMVKILKAYGVPPNLLRAIETMHAGTRSKVVTPDGNTEEFDILAGVMQGDTLAPFLFIIVLDYALRKAISGREQDLGFTLTPRRSKRHPAVVLTDLDYTDDISLLSNKVEQAQELLNRVELECAKVGLRLNAKKTEVITYNISPEHQPLTTTGGTVLKEVEDFKYLGSWVNSTEQDLKSNSLSDFFLILRQRLITPHGLSINFSLEVISMDIMPPTGQKKRAAHCRIWALIFALIACAVSVDGCPHKCSCSGSHVDCQGLGLKTVPKGIPRNAERLDLNRNNITRITKVDFSGIKNLRILHLEDNQISVVERGAFQDLRLLERLRLNRNKLQFLPELLFQSNPKLGRLDLSENQIQAVPRKAFRGITSVKNLQLDSNHISCIEDGAFRALRDLEILTLNNNNITLIPLSSFNHMPKLRTLRLHSNNLHCDCHLSWLSDWLRARRGLAPFTQCMAPAHMRGLNVPDVQKKDFVCNGPAQTESRTCVPQVAICPPSCTCNNNIVDCRRKGITEIPANLPEGIVEIRLEQNLIKSVTAGAFSAYKKLKRIDLSKNQISDIAADAFSGLRSLTSLVLYGNKITELPKGLFDGLASLQLLLLNANKINCLRVNTFQDLQNLNLLSLYDNKLQTISKGLFTPLRSIKTLHLAQNPFMCDCHLKWLADYLFDNPIETSGARCSHPRRLANKRISQVKGKKFRCTGQEDYRSRLSGECFQDLVCPEKCRCEGTVVDCSNLKLTRLPPHIPEHTTDLRLNDNEIAVLEAAGTFKKLPNLRKINLSNNKLRDIREGAFDGSGGVLELLLTGNKLTGLQGRMFRGLTGLKTLMLRSNQISCIDNTTFTGLSSVRLLSLYDNRITSIAPGAFSTLHSLSTINLLSNPYVCDCHLAWLGQWLKKTRVVSGNPRCQKPAFLKEIPIQDVATPDFTCDGVEDNGCLPTSGCPDVCTCSDSVVRCSNRGLHSLPKGIPKDTTELYLEGNMLTSVPKELVGLKQLSLVDLSNNSISTLGPYTFNNMTQLATLILSYNQIRCIPVHAFDGLKSLRLLTLHGNDLSTIPEGAFNHLTSLSHLALGANPLYCNCDLRWLSQWVKAGFKEPGIARCTGPPDMADRLLLTTPLNRFQCKGPVDISLMSKCAPCLAAPCQNNGTCVSDATGSYHCTCPFGFKGQNCEIPINACISFPCTNGGTCHIQPGLQDYFSCVCPPGFEGQRCEVNPDDCEDNDCENNSTCIDGINNYTCVCPPNYTGDLCEEVVDPCLHGFDPCQHESKCVHVGRSYR</sequence>
<dbReference type="Pfam" id="PF03372">
    <property type="entry name" value="Exo_endo_phos"/>
    <property type="match status" value="1"/>
</dbReference>
<evidence type="ECO:0000256" key="22">
    <source>
        <dbReference type="ARBA" id="ARBA00023180"/>
    </source>
</evidence>
<dbReference type="SUPFAM" id="SSF56219">
    <property type="entry name" value="DNase I-like"/>
    <property type="match status" value="1"/>
</dbReference>
<dbReference type="PROSITE" id="PS50026">
    <property type="entry name" value="EGF_3"/>
    <property type="match status" value="3"/>
</dbReference>
<evidence type="ECO:0000256" key="15">
    <source>
        <dbReference type="ARBA" id="ARBA00022737"/>
    </source>
</evidence>
<dbReference type="Gene3D" id="2.10.25.10">
    <property type="entry name" value="Laminin"/>
    <property type="match status" value="3"/>
</dbReference>
<dbReference type="GO" id="GO:0005576">
    <property type="term" value="C:extracellular region"/>
    <property type="evidence" value="ECO:0007669"/>
    <property type="project" value="UniProtKB-SubCell"/>
</dbReference>
<dbReference type="FunFam" id="2.10.25.10:FF:000099">
    <property type="entry name" value="Slit guidance ligand 2"/>
    <property type="match status" value="1"/>
</dbReference>
<dbReference type="PROSITE" id="PS00022">
    <property type="entry name" value="EGF_1"/>
    <property type="match status" value="3"/>
</dbReference>
<evidence type="ECO:0000256" key="7">
    <source>
        <dbReference type="ARBA" id="ARBA00012161"/>
    </source>
</evidence>
<dbReference type="InterPro" id="IPR036691">
    <property type="entry name" value="Endo/exonu/phosph_ase_sf"/>
</dbReference>
<evidence type="ECO:0000313" key="29">
    <source>
        <dbReference type="Proteomes" id="UP001314229"/>
    </source>
</evidence>
<feature type="non-terminal residue" evidence="28">
    <location>
        <position position="1850"/>
    </location>
</feature>
<dbReference type="SMART" id="SM00179">
    <property type="entry name" value="EGF_CA"/>
    <property type="match status" value="3"/>
</dbReference>
<comment type="caution">
    <text evidence="24">Lacks conserved residue(s) required for the propagation of feature annotation.</text>
</comment>
<evidence type="ECO:0000256" key="3">
    <source>
        <dbReference type="ARBA" id="ARBA00004123"/>
    </source>
</evidence>
<dbReference type="Pfam" id="PF01463">
    <property type="entry name" value="LRRCT"/>
    <property type="match status" value="4"/>
</dbReference>
<keyword evidence="8" id="KW-0217">Developmental protein</keyword>
<dbReference type="SMART" id="SM00365">
    <property type="entry name" value="LRR_SD22"/>
    <property type="match status" value="6"/>
</dbReference>
<feature type="disulfide bond" evidence="24">
    <location>
        <begin position="1813"/>
        <end position="1822"/>
    </location>
</feature>
<dbReference type="SUPFAM" id="SSF57196">
    <property type="entry name" value="EGF/Laminin"/>
    <property type="match status" value="3"/>
</dbReference>
<dbReference type="InterPro" id="IPR001611">
    <property type="entry name" value="Leu-rich_rpt"/>
</dbReference>
<reference evidence="28 29" key="1">
    <citation type="submission" date="2024-01" db="EMBL/GenBank/DDBJ databases">
        <authorList>
            <person name="Alioto T."/>
            <person name="Alioto T."/>
            <person name="Gomez Garrido J."/>
        </authorList>
    </citation>
    <scope>NUCLEOTIDE SEQUENCE [LARGE SCALE GENOMIC DNA]</scope>
</reference>
<keyword evidence="13" id="KW-0479">Metal-binding</keyword>
<feature type="domain" description="EGF-like" evidence="26">
    <location>
        <begin position="1787"/>
        <end position="1823"/>
    </location>
</feature>
<evidence type="ECO:0000256" key="17">
    <source>
        <dbReference type="ARBA" id="ARBA00022839"/>
    </source>
</evidence>
<dbReference type="FunFam" id="2.10.25.10:FF:000063">
    <property type="entry name" value="Slit guidance ligand 2"/>
    <property type="match status" value="1"/>
</dbReference>
<evidence type="ECO:0000256" key="5">
    <source>
        <dbReference type="ARBA" id="ARBA00004613"/>
    </source>
</evidence>
<feature type="disulfide bond" evidence="24">
    <location>
        <begin position="1775"/>
        <end position="1784"/>
    </location>
</feature>
<accession>A0AAV1PIU9</accession>
<organism evidence="28 29">
    <name type="scientific">Scomber scombrus</name>
    <name type="common">Atlantic mackerel</name>
    <name type="synonym">Scomber vernalis</name>
    <dbReference type="NCBI Taxonomy" id="13677"/>
    <lineage>
        <taxon>Eukaryota</taxon>
        <taxon>Metazoa</taxon>
        <taxon>Chordata</taxon>
        <taxon>Craniata</taxon>
        <taxon>Vertebrata</taxon>
        <taxon>Euteleostomi</taxon>
        <taxon>Actinopterygii</taxon>
        <taxon>Neopterygii</taxon>
        <taxon>Teleostei</taxon>
        <taxon>Neoteleostei</taxon>
        <taxon>Acanthomorphata</taxon>
        <taxon>Pelagiaria</taxon>
        <taxon>Scombriformes</taxon>
        <taxon>Scombridae</taxon>
        <taxon>Scomber</taxon>
    </lineage>
</organism>
<protein>
    <recommendedName>
        <fullName evidence="7">poly(A)-specific ribonuclease</fullName>
        <ecNumber evidence="7">3.1.13.4</ecNumber>
    </recommendedName>
</protein>
<dbReference type="CDD" id="cd00054">
    <property type="entry name" value="EGF_CA"/>
    <property type="match status" value="3"/>
</dbReference>
<evidence type="ECO:0000256" key="25">
    <source>
        <dbReference type="SAM" id="MobiDB-lite"/>
    </source>
</evidence>
<dbReference type="Gene3D" id="3.60.10.10">
    <property type="entry name" value="Endonuclease/exonuclease/phosphatase"/>
    <property type="match status" value="1"/>
</dbReference>
<dbReference type="Pfam" id="PF01462">
    <property type="entry name" value="LRRNT"/>
    <property type="match status" value="3"/>
</dbReference>
<evidence type="ECO:0000256" key="14">
    <source>
        <dbReference type="ARBA" id="ARBA00022729"/>
    </source>
</evidence>
<evidence type="ECO:0000256" key="6">
    <source>
        <dbReference type="ARBA" id="ARBA00010774"/>
    </source>
</evidence>
<dbReference type="InterPro" id="IPR000483">
    <property type="entry name" value="Cys-rich_flank_reg_C"/>
</dbReference>
<evidence type="ECO:0000256" key="8">
    <source>
        <dbReference type="ARBA" id="ARBA00022473"/>
    </source>
</evidence>
<dbReference type="Pfam" id="PF13855">
    <property type="entry name" value="LRR_8"/>
    <property type="match status" value="6"/>
</dbReference>
<keyword evidence="19" id="KW-0805">Transcription regulation</keyword>
<dbReference type="PANTHER" id="PTHR24369">
    <property type="entry name" value="ANTIGEN BSP, PUTATIVE-RELATED"/>
    <property type="match status" value="1"/>
</dbReference>
<dbReference type="GO" id="GO:0005886">
    <property type="term" value="C:plasma membrane"/>
    <property type="evidence" value="ECO:0007669"/>
    <property type="project" value="TreeGrafter"/>
</dbReference>
<keyword evidence="21" id="KW-0804">Transcription</keyword>
<dbReference type="SUPFAM" id="SSF56672">
    <property type="entry name" value="DNA/RNA polymerases"/>
    <property type="match status" value="1"/>
</dbReference>
<keyword evidence="16" id="KW-0378">Hydrolase</keyword>
<comment type="cofactor">
    <cofactor evidence="2">
        <name>Mg(2+)</name>
        <dbReference type="ChEBI" id="CHEBI:18420"/>
    </cofactor>
</comment>
<keyword evidence="22" id="KW-0325">Glycoprotein</keyword>
<dbReference type="InterPro" id="IPR032675">
    <property type="entry name" value="LRR_dom_sf"/>
</dbReference>
<comment type="caution">
    <text evidence="28">The sequence shown here is derived from an EMBL/GenBank/DDBJ whole genome shotgun (WGS) entry which is preliminary data.</text>
</comment>
<evidence type="ECO:0000256" key="24">
    <source>
        <dbReference type="PROSITE-ProRule" id="PRU00076"/>
    </source>
</evidence>
<dbReference type="CDD" id="cd01650">
    <property type="entry name" value="RT_nLTR_like"/>
    <property type="match status" value="1"/>
</dbReference>
<dbReference type="PROSITE" id="PS01186">
    <property type="entry name" value="EGF_2"/>
    <property type="match status" value="2"/>
</dbReference>
<dbReference type="Gene3D" id="3.80.10.10">
    <property type="entry name" value="Ribonuclease Inhibitor"/>
    <property type="match status" value="5"/>
</dbReference>
<keyword evidence="15" id="KW-0677">Repeat</keyword>
<feature type="domain" description="EGF-like" evidence="26">
    <location>
        <begin position="1709"/>
        <end position="1744"/>
    </location>
</feature>
<feature type="region of interest" description="Disordered" evidence="25">
    <location>
        <begin position="1"/>
        <end position="47"/>
    </location>
</feature>
<dbReference type="PROSITE" id="PS50878">
    <property type="entry name" value="RT_POL"/>
    <property type="match status" value="1"/>
</dbReference>
<dbReference type="InterPro" id="IPR001881">
    <property type="entry name" value="EGF-like_Ca-bd_dom"/>
</dbReference>
<proteinExistence type="inferred from homology"/>
<dbReference type="SMART" id="SM00013">
    <property type="entry name" value="LRRNT"/>
    <property type="match status" value="4"/>
</dbReference>
<keyword evidence="29" id="KW-1185">Reference proteome</keyword>
<keyword evidence="12" id="KW-0540">Nuclease</keyword>
<evidence type="ECO:0000256" key="19">
    <source>
        <dbReference type="ARBA" id="ARBA00023015"/>
    </source>
</evidence>
<dbReference type="FunFam" id="3.80.10.10:FF:000002">
    <property type="entry name" value="Slit guidance ligand 2"/>
    <property type="match status" value="2"/>
</dbReference>
<keyword evidence="14" id="KW-0732">Signal</keyword>
<dbReference type="GO" id="GO:0005737">
    <property type="term" value="C:cytoplasm"/>
    <property type="evidence" value="ECO:0007669"/>
    <property type="project" value="UniProtKB-SubCell"/>
</dbReference>
<dbReference type="PROSITE" id="PS00010">
    <property type="entry name" value="ASX_HYDROXYL"/>
    <property type="match status" value="1"/>
</dbReference>
<dbReference type="InterPro" id="IPR000477">
    <property type="entry name" value="RT_dom"/>
</dbReference>
<dbReference type="SUPFAM" id="SSF52058">
    <property type="entry name" value="L domain-like"/>
    <property type="match status" value="3"/>
</dbReference>
<feature type="disulfide bond" evidence="24">
    <location>
        <begin position="1734"/>
        <end position="1743"/>
    </location>
</feature>
<comment type="similarity">
    <text evidence="6">Belongs to the CCR4/nocturin family.</text>
</comment>
<dbReference type="EC" id="3.1.13.4" evidence="7"/>
<evidence type="ECO:0000313" key="28">
    <source>
        <dbReference type="EMBL" id="CAK6971693.1"/>
    </source>
</evidence>
<dbReference type="EMBL" id="CAWUFR010000184">
    <property type="protein sequence ID" value="CAK6971693.1"/>
    <property type="molecule type" value="Genomic_DNA"/>
</dbReference>
<name>A0AAV1PIU9_SCOSC</name>
<dbReference type="InterPro" id="IPR005135">
    <property type="entry name" value="Endo/exonuclease/phosphatase"/>
</dbReference>
<keyword evidence="20 24" id="KW-1015">Disulfide bond</keyword>